<reference evidence="1 2" key="1">
    <citation type="journal article" date="2018" name="PLoS Genet.">
        <title>Population sequencing reveals clonal diversity and ancestral inbreeding in the grapevine cultivar Chardonnay.</title>
        <authorList>
            <person name="Roach M.J."/>
            <person name="Johnson D.L."/>
            <person name="Bohlmann J."/>
            <person name="van Vuuren H.J."/>
            <person name="Jones S.J."/>
            <person name="Pretorius I.S."/>
            <person name="Schmidt S.A."/>
            <person name="Borneman A.R."/>
        </authorList>
    </citation>
    <scope>NUCLEOTIDE SEQUENCE [LARGE SCALE GENOMIC DNA]</scope>
    <source>
        <strain evidence="2">cv. Chardonnay</strain>
        <tissue evidence="1">Leaf</tissue>
    </source>
</reference>
<evidence type="ECO:0000313" key="2">
    <source>
        <dbReference type="Proteomes" id="UP000288805"/>
    </source>
</evidence>
<name>A0A438JMZ5_VITVI</name>
<dbReference type="PANTHER" id="PTHR46890">
    <property type="entry name" value="NON-LTR RETROLELEMENT REVERSE TRANSCRIPTASE-LIKE PROTEIN-RELATED"/>
    <property type="match status" value="1"/>
</dbReference>
<dbReference type="EMBL" id="QGNW01000035">
    <property type="protein sequence ID" value="RVX10341.1"/>
    <property type="molecule type" value="Genomic_DNA"/>
</dbReference>
<evidence type="ECO:0000313" key="1">
    <source>
        <dbReference type="EMBL" id="RVX10341.1"/>
    </source>
</evidence>
<dbReference type="Proteomes" id="UP000288805">
    <property type="component" value="Unassembled WGS sequence"/>
</dbReference>
<dbReference type="PANTHER" id="PTHR46890:SF50">
    <property type="entry name" value="RNA-DIRECTED DNA POLYMERASE, EUKARYOTA, REVERSE TRANSCRIPTASE ZINC-BINDING DOMAIN PROTEIN-RELATED"/>
    <property type="match status" value="1"/>
</dbReference>
<proteinExistence type="predicted"/>
<organism evidence="1 2">
    <name type="scientific">Vitis vinifera</name>
    <name type="common">Grape</name>
    <dbReference type="NCBI Taxonomy" id="29760"/>
    <lineage>
        <taxon>Eukaryota</taxon>
        <taxon>Viridiplantae</taxon>
        <taxon>Streptophyta</taxon>
        <taxon>Embryophyta</taxon>
        <taxon>Tracheophyta</taxon>
        <taxon>Spermatophyta</taxon>
        <taxon>Magnoliopsida</taxon>
        <taxon>eudicotyledons</taxon>
        <taxon>Gunneridae</taxon>
        <taxon>Pentapetalae</taxon>
        <taxon>rosids</taxon>
        <taxon>Vitales</taxon>
        <taxon>Vitaceae</taxon>
        <taxon>Viteae</taxon>
        <taxon>Vitis</taxon>
    </lineage>
</organism>
<accession>A0A438JMZ5</accession>
<sequence>MSVLVVRSLGSGRFMKWGSVYTRGFEDVSGNEAFFRVGLVFGRPKKKTGLYSEESEARRCAVEDFSKWAGMEEISWRQENYEYVVRDWDRRLRIIGLPLSSLDSDEAALLEKGGRDDLKDFGPISLVGSLYKLLAKVLAHRLKRGVGKVISNSQHAFVEGRQMLNAVLIENEAFDSRLKSGKGGIICKMDIEKRALQGGVLEGFLASGRGGEGVTVSRLLFADDTLVFCDASKEHVKVLSSVFMWFEVVSGLKINLDKNELIPMVVVPNFSSWPLFDFINWLGCLLL</sequence>
<gene>
    <name evidence="1" type="ORF">CK203_016217</name>
</gene>
<protein>
    <recommendedName>
        <fullName evidence="3">Reverse transcriptase domain-containing protein</fullName>
    </recommendedName>
</protein>
<dbReference type="AlphaFoldDB" id="A0A438JMZ5"/>
<evidence type="ECO:0008006" key="3">
    <source>
        <dbReference type="Google" id="ProtNLM"/>
    </source>
</evidence>
<comment type="caution">
    <text evidence="1">The sequence shown here is derived from an EMBL/GenBank/DDBJ whole genome shotgun (WGS) entry which is preliminary data.</text>
</comment>
<dbReference type="InterPro" id="IPR052343">
    <property type="entry name" value="Retrotransposon-Effector_Assoc"/>
</dbReference>